<name>A0A392W2S3_9FABA</name>
<dbReference type="Proteomes" id="UP000265520">
    <property type="component" value="Unassembled WGS sequence"/>
</dbReference>
<evidence type="ECO:0000313" key="1">
    <source>
        <dbReference type="EMBL" id="MCI94002.1"/>
    </source>
</evidence>
<sequence>MQGVTVHEWDSSFESQLFVADQGLDFLGGGLYLLLLTVHGLSQIPPCF</sequence>
<dbReference type="EMBL" id="LXQA011344536">
    <property type="protein sequence ID" value="MCI94002.1"/>
    <property type="molecule type" value="Genomic_DNA"/>
</dbReference>
<dbReference type="AlphaFoldDB" id="A0A392W2S3"/>
<feature type="non-terminal residue" evidence="1">
    <location>
        <position position="48"/>
    </location>
</feature>
<comment type="caution">
    <text evidence="1">The sequence shown here is derived from an EMBL/GenBank/DDBJ whole genome shotgun (WGS) entry which is preliminary data.</text>
</comment>
<protein>
    <submittedName>
        <fullName evidence="1">Uncharacterized protein</fullName>
    </submittedName>
</protein>
<keyword evidence="2" id="KW-1185">Reference proteome</keyword>
<proteinExistence type="predicted"/>
<evidence type="ECO:0000313" key="2">
    <source>
        <dbReference type="Proteomes" id="UP000265520"/>
    </source>
</evidence>
<accession>A0A392W2S3</accession>
<organism evidence="1 2">
    <name type="scientific">Trifolium medium</name>
    <dbReference type="NCBI Taxonomy" id="97028"/>
    <lineage>
        <taxon>Eukaryota</taxon>
        <taxon>Viridiplantae</taxon>
        <taxon>Streptophyta</taxon>
        <taxon>Embryophyta</taxon>
        <taxon>Tracheophyta</taxon>
        <taxon>Spermatophyta</taxon>
        <taxon>Magnoliopsida</taxon>
        <taxon>eudicotyledons</taxon>
        <taxon>Gunneridae</taxon>
        <taxon>Pentapetalae</taxon>
        <taxon>rosids</taxon>
        <taxon>fabids</taxon>
        <taxon>Fabales</taxon>
        <taxon>Fabaceae</taxon>
        <taxon>Papilionoideae</taxon>
        <taxon>50 kb inversion clade</taxon>
        <taxon>NPAAA clade</taxon>
        <taxon>Hologalegina</taxon>
        <taxon>IRL clade</taxon>
        <taxon>Trifolieae</taxon>
        <taxon>Trifolium</taxon>
    </lineage>
</organism>
<reference evidence="1 2" key="1">
    <citation type="journal article" date="2018" name="Front. Plant Sci.">
        <title>Red Clover (Trifolium pratense) and Zigzag Clover (T. medium) - A Picture of Genomic Similarities and Differences.</title>
        <authorList>
            <person name="Dluhosova J."/>
            <person name="Istvanek J."/>
            <person name="Nedelnik J."/>
            <person name="Repkova J."/>
        </authorList>
    </citation>
    <scope>NUCLEOTIDE SEQUENCE [LARGE SCALE GENOMIC DNA]</scope>
    <source>
        <strain evidence="2">cv. 10/8</strain>
        <tissue evidence="1">Leaf</tissue>
    </source>
</reference>